<evidence type="ECO:0000313" key="1">
    <source>
        <dbReference type="EMBL" id="CAG8669765.1"/>
    </source>
</evidence>
<protein>
    <submittedName>
        <fullName evidence="1">13575_t:CDS:1</fullName>
    </submittedName>
</protein>
<dbReference type="EMBL" id="CAJVPW010016422">
    <property type="protein sequence ID" value="CAG8669765.1"/>
    <property type="molecule type" value="Genomic_DNA"/>
</dbReference>
<keyword evidence="2" id="KW-1185">Reference proteome</keyword>
<gene>
    <name evidence="1" type="ORF">SPELUC_LOCUS9603</name>
</gene>
<dbReference type="Proteomes" id="UP000789366">
    <property type="component" value="Unassembled WGS sequence"/>
</dbReference>
<accession>A0ACA9NQF0</accession>
<feature type="non-terminal residue" evidence="1">
    <location>
        <position position="1"/>
    </location>
</feature>
<reference evidence="1" key="1">
    <citation type="submission" date="2021-06" db="EMBL/GenBank/DDBJ databases">
        <authorList>
            <person name="Kallberg Y."/>
            <person name="Tangrot J."/>
            <person name="Rosling A."/>
        </authorList>
    </citation>
    <scope>NUCLEOTIDE SEQUENCE</scope>
    <source>
        <strain evidence="1">28 12/20/2015</strain>
    </source>
</reference>
<proteinExistence type="predicted"/>
<comment type="caution">
    <text evidence="1">The sequence shown here is derived from an EMBL/GenBank/DDBJ whole genome shotgun (WGS) entry which is preliminary data.</text>
</comment>
<organism evidence="1 2">
    <name type="scientific">Cetraspora pellucida</name>
    <dbReference type="NCBI Taxonomy" id="1433469"/>
    <lineage>
        <taxon>Eukaryota</taxon>
        <taxon>Fungi</taxon>
        <taxon>Fungi incertae sedis</taxon>
        <taxon>Mucoromycota</taxon>
        <taxon>Glomeromycotina</taxon>
        <taxon>Glomeromycetes</taxon>
        <taxon>Diversisporales</taxon>
        <taxon>Gigasporaceae</taxon>
        <taxon>Cetraspora</taxon>
    </lineage>
</organism>
<evidence type="ECO:0000313" key="2">
    <source>
        <dbReference type="Proteomes" id="UP000789366"/>
    </source>
</evidence>
<name>A0ACA9NQF0_9GLOM</name>
<sequence>NTVYNEMEPFLPGIKREYLRKKTQKVRNIYTLFKEIGIDKIKQVMYSANAISRLMDTQVQNIIKVISMNNVHTHVTKPSSSKDISNIEKMLSKEMRNQVINKLTTHFIDSPKLDKNNSIDTEGEHQTDSYWVLGSYCPLYKENHMSLDEPGILYDDVLKAYSGNSELIQELKTRCFTSPIPWNYVLILPDKGIVAEA</sequence>